<dbReference type="EC" id="2.8.2.-" evidence="11"/>
<comment type="catalytic activity">
    <reaction evidence="11">
        <text>alpha-D-glucosaminyl-[heparan sulfate](n) + 3'-phosphoadenylyl sulfate = 6-sulfo-alpha-D-glucosaminyl-[heparan sulfate](n) + adenosine 3',5'-bisphosphate + H(+)</text>
        <dbReference type="Rhea" id="RHEA:56604"/>
        <dbReference type="Rhea" id="RHEA-COMP:9830"/>
        <dbReference type="Rhea" id="RHEA-COMP:14621"/>
        <dbReference type="ChEBI" id="CHEBI:15378"/>
        <dbReference type="ChEBI" id="CHEBI:58339"/>
        <dbReference type="ChEBI" id="CHEBI:58343"/>
        <dbReference type="ChEBI" id="CHEBI:58388"/>
        <dbReference type="ChEBI" id="CHEBI:140604"/>
    </reaction>
</comment>
<proteinExistence type="inferred from homology"/>
<evidence type="ECO:0000256" key="3">
    <source>
        <dbReference type="ARBA" id="ARBA00010109"/>
    </source>
</evidence>
<dbReference type="InterPro" id="IPR038281">
    <property type="entry name" value="RTP801-like_C_sf"/>
</dbReference>
<keyword evidence="10" id="KW-0325">Glycoprotein</keyword>
<dbReference type="InterPro" id="IPR008506">
    <property type="entry name" value="SND2/TMEM208"/>
</dbReference>
<dbReference type="PANTHER" id="PTHR12812">
    <property type="entry name" value="HEPARAN SULFATE 6-O-SULFOTRANSFERASE 3"/>
    <property type="match status" value="1"/>
</dbReference>
<dbReference type="Proteomes" id="UP000825002">
    <property type="component" value="Unassembled WGS sequence"/>
</dbReference>
<feature type="transmembrane region" description="Helical" evidence="11">
    <location>
        <begin position="400"/>
        <end position="422"/>
    </location>
</feature>
<dbReference type="Gene3D" id="3.90.470.40">
    <property type="entry name" value="RTP801-like"/>
    <property type="match status" value="1"/>
</dbReference>
<dbReference type="InterPro" id="IPR005331">
    <property type="entry name" value="Sulfotransferase"/>
</dbReference>
<dbReference type="InterPro" id="IPR027417">
    <property type="entry name" value="P-loop_NTPase"/>
</dbReference>
<organism evidence="12 13">
    <name type="scientific">Fragariocoptes setiger</name>
    <dbReference type="NCBI Taxonomy" id="1670756"/>
    <lineage>
        <taxon>Eukaryota</taxon>
        <taxon>Metazoa</taxon>
        <taxon>Ecdysozoa</taxon>
        <taxon>Arthropoda</taxon>
        <taxon>Chelicerata</taxon>
        <taxon>Arachnida</taxon>
        <taxon>Acari</taxon>
        <taxon>Acariformes</taxon>
        <taxon>Trombidiformes</taxon>
        <taxon>Prostigmata</taxon>
        <taxon>Eupodina</taxon>
        <taxon>Eriophyoidea</taxon>
        <taxon>Phytoptidae</taxon>
        <taxon>Fragariocoptes</taxon>
    </lineage>
</organism>
<evidence type="ECO:0000256" key="9">
    <source>
        <dbReference type="ARBA" id="ARBA00023136"/>
    </source>
</evidence>
<dbReference type="Pfam" id="PF07809">
    <property type="entry name" value="RTP801_C"/>
    <property type="match status" value="1"/>
</dbReference>
<keyword evidence="9 11" id="KW-0472">Membrane</keyword>
<comment type="caution">
    <text evidence="12">The sequence shown here is derived from an EMBL/GenBank/DDBJ whole genome shotgun (WGS) entry which is preliminary data.</text>
</comment>
<evidence type="ECO:0000256" key="10">
    <source>
        <dbReference type="ARBA" id="ARBA00023180"/>
    </source>
</evidence>
<evidence type="ECO:0000313" key="13">
    <source>
        <dbReference type="Proteomes" id="UP000825002"/>
    </source>
</evidence>
<comment type="similarity">
    <text evidence="4">Belongs to the DDIT4 family.</text>
</comment>
<keyword evidence="7 11" id="KW-0812">Transmembrane</keyword>
<evidence type="ECO:0000256" key="7">
    <source>
        <dbReference type="ARBA" id="ARBA00022692"/>
    </source>
</evidence>
<protein>
    <recommendedName>
        <fullName evidence="11">Heparan-sulfate 6-O-sulfotransferase</fullName>
        <ecNumber evidence="11">2.8.2.-</ecNumber>
    </recommendedName>
</protein>
<dbReference type="Gene3D" id="3.40.50.300">
    <property type="entry name" value="P-loop containing nucleotide triphosphate hydrolases"/>
    <property type="match status" value="1"/>
</dbReference>
<evidence type="ECO:0000256" key="2">
    <source>
        <dbReference type="ARBA" id="ARBA00004496"/>
    </source>
</evidence>
<evidence type="ECO:0000256" key="6">
    <source>
        <dbReference type="ARBA" id="ARBA00022679"/>
    </source>
</evidence>
<evidence type="ECO:0000256" key="4">
    <source>
        <dbReference type="ARBA" id="ARBA00010670"/>
    </source>
</evidence>
<feature type="transmembrane region" description="Helical" evidence="11">
    <location>
        <begin position="230"/>
        <end position="250"/>
    </location>
</feature>
<evidence type="ECO:0000256" key="5">
    <source>
        <dbReference type="ARBA" id="ARBA00022490"/>
    </source>
</evidence>
<dbReference type="PANTHER" id="PTHR12812:SF0">
    <property type="entry name" value="HEPARAN-SULFATE 6-O-SULFOTRANSFERASE"/>
    <property type="match status" value="1"/>
</dbReference>
<evidence type="ECO:0000313" key="12">
    <source>
        <dbReference type="EMBL" id="KAG9511409.1"/>
    </source>
</evidence>
<keyword evidence="6 11" id="KW-0808">Transferase</keyword>
<evidence type="ECO:0000256" key="8">
    <source>
        <dbReference type="ARBA" id="ARBA00022989"/>
    </source>
</evidence>
<evidence type="ECO:0000256" key="11">
    <source>
        <dbReference type="RuleBase" id="RU364122"/>
    </source>
</evidence>
<keyword evidence="13" id="KW-1185">Reference proteome</keyword>
<comment type="caution">
    <text evidence="11">Lacks conserved residue(s) required for the propagation of feature annotation.</text>
</comment>
<keyword evidence="11" id="KW-0735">Signal-anchor</keyword>
<dbReference type="InterPro" id="IPR010635">
    <property type="entry name" value="Heparan_SO4-6-sulfoTrfase"/>
</dbReference>
<feature type="transmembrane region" description="Helical" evidence="11">
    <location>
        <begin position="203"/>
        <end position="224"/>
    </location>
</feature>
<dbReference type="InterPro" id="IPR012918">
    <property type="entry name" value="RTP801-like"/>
</dbReference>
<reference evidence="12 13" key="1">
    <citation type="submission" date="2020-10" db="EMBL/GenBank/DDBJ databases">
        <authorList>
            <person name="Klimov P.B."/>
            <person name="Dyachkov S.M."/>
            <person name="Chetverikov P.E."/>
        </authorList>
    </citation>
    <scope>NUCLEOTIDE SEQUENCE [LARGE SCALE GENOMIC DNA]</scope>
    <source>
        <strain evidence="12">BMOC 18-1129-001#AD2665</strain>
        <tissue evidence="12">Entire mites</tissue>
    </source>
</reference>
<keyword evidence="5" id="KW-0963">Cytoplasm</keyword>
<gene>
    <name evidence="12" type="primary">hs6st1a</name>
    <name evidence="12" type="ORF">GZH46_00005</name>
</gene>
<sequence length="840" mass="95678">MMAMMINQENALQLQFQQLSTHLYHTMCGATPLQHQNQHQHQQHQHQQQQVDYNDYDYNALALHDPDSVTYHIAQQIEFALRQAKQANCLNCCQVSIPCNLTYAIAQDILQMSETEPCGLRGCTLFINLEEKDSCQRIASFKFGDCYTVATFEMFLTLKRVPTSWLNNVSNRILKNFGRNSIGKQGTKGQKAIYDENLATIKFYTLTSAGACCLHIPLSILFFYDSSPLGSWTSLIMTLLAISVYIGSIYMMHFMAKPVFAPGTNTVVDGGIDLNMNSGFAEHLKDLLILTSFVQILSIFSNYFWLLWLIVPGRATQMLWSNIIAPWIFAPAPEVDKEAADKKQLHLLNATTVYSTPTTPPASSSCFLRASASSLDTLARITLGHSSTKRFASTKFMPSMIFLISLMSVTFLASSNFCNLTIDDIDMSTLKQTHSHARIRILTKIWYEFIKGRSKRLIVFYMFMLIFFMSVLFSCTISNYDADDQSTLSGDPLISGFKWNYTNSGRQGDVARSAKIKLSSPNEPYPPRIVSYTDLINTTSFDISGHDTVVFLHIQKTGGTTFGKHLVKDLILEKPCKCEIDLKKCHCIRPNSTPQSEFWLISRFTTGWKCGIHADWTELTECLNKEANNSQSLAIARPRYLYVTFLRHPIRRFVSEFEHVQRGATWRNSRHLCNGRPATYEQLPPCYDSNDWRGVSMDEFLSCKSNLAVNRQTRMLANLSLVGCYNSTGISEDLRDQIMLQSAKDNLRNLSFFGLCEYQVMSQFLFEKKFGLKFKRPFTQSNETRTSQALGELSPEIIGVIKKLNHLDIQLYDYATKLFINRYKSLQPQDQLDFKSGYSY</sequence>
<comment type="subcellular location">
    <subcellularLocation>
        <location evidence="2">Cytoplasm</location>
    </subcellularLocation>
    <subcellularLocation>
        <location evidence="1">Membrane</location>
        <topology evidence="1">Single-pass membrane protein</topology>
    </subcellularLocation>
    <subcellularLocation>
        <location evidence="11">Membrane</location>
        <topology evidence="11">Single-pass type II membrane protein</topology>
    </subcellularLocation>
</comment>
<dbReference type="Pfam" id="PF05620">
    <property type="entry name" value="TMEM208_SND2"/>
    <property type="match status" value="1"/>
</dbReference>
<dbReference type="Pfam" id="PF03567">
    <property type="entry name" value="Sulfotransfer_2"/>
    <property type="match status" value="1"/>
</dbReference>
<comment type="function">
    <text evidence="11">6-O-sulfation enzyme which catalyzes the transfer of sulfate from 3'-phosphoadenosine 5'-phosphosulfate (PAPS) to position 6 of the N-sulfoglucosamine residue (GlcNS) of heparan sulfate.</text>
</comment>
<keyword evidence="8 11" id="KW-1133">Transmembrane helix</keyword>
<name>A0ABQ7SDD4_9ACAR</name>
<feature type="transmembrane region" description="Helical" evidence="11">
    <location>
        <begin position="287"/>
        <end position="311"/>
    </location>
</feature>
<evidence type="ECO:0000256" key="1">
    <source>
        <dbReference type="ARBA" id="ARBA00004167"/>
    </source>
</evidence>
<accession>A0ABQ7SDD4</accession>
<comment type="similarity">
    <text evidence="3 11">Belongs to the sulfotransferase 6 family.</text>
</comment>
<feature type="transmembrane region" description="Helical" evidence="11">
    <location>
        <begin position="458"/>
        <end position="480"/>
    </location>
</feature>
<dbReference type="EMBL" id="JAIFTH010000003">
    <property type="protein sequence ID" value="KAG9511409.1"/>
    <property type="molecule type" value="Genomic_DNA"/>
</dbReference>